<organism evidence="4 5">
    <name type="scientific">Streptomonospora halophila</name>
    <dbReference type="NCBI Taxonomy" id="427369"/>
    <lineage>
        <taxon>Bacteria</taxon>
        <taxon>Bacillati</taxon>
        <taxon>Actinomycetota</taxon>
        <taxon>Actinomycetes</taxon>
        <taxon>Streptosporangiales</taxon>
        <taxon>Nocardiopsidaceae</taxon>
        <taxon>Streptomonospora</taxon>
    </lineage>
</organism>
<dbReference type="PANTHER" id="PTHR43669:SF8">
    <property type="entry name" value="SHORT-CHAIN TYPE DEHYDROGENASE_REDUCTASE-RELATED"/>
    <property type="match status" value="1"/>
</dbReference>
<dbReference type="Gene3D" id="3.40.50.720">
    <property type="entry name" value="NAD(P)-binding Rossmann-like Domain"/>
    <property type="match status" value="1"/>
</dbReference>
<evidence type="ECO:0000313" key="4">
    <source>
        <dbReference type="EMBL" id="GAA4951049.1"/>
    </source>
</evidence>
<proteinExistence type="inferred from homology"/>
<reference evidence="5" key="1">
    <citation type="journal article" date="2019" name="Int. J. Syst. Evol. Microbiol.">
        <title>The Global Catalogue of Microorganisms (GCM) 10K type strain sequencing project: providing services to taxonomists for standard genome sequencing and annotation.</title>
        <authorList>
            <consortium name="The Broad Institute Genomics Platform"/>
            <consortium name="The Broad Institute Genome Sequencing Center for Infectious Disease"/>
            <person name="Wu L."/>
            <person name="Ma J."/>
        </authorList>
    </citation>
    <scope>NUCLEOTIDE SEQUENCE [LARGE SCALE GENOMIC DNA]</scope>
    <source>
        <strain evidence="5">JCM 18123</strain>
    </source>
</reference>
<evidence type="ECO:0000256" key="2">
    <source>
        <dbReference type="ARBA" id="ARBA00023002"/>
    </source>
</evidence>
<keyword evidence="2" id="KW-0560">Oxidoreductase</keyword>
<gene>
    <name evidence="4" type="ORF">GCM10023224_39330</name>
</gene>
<name>A0ABP9GQY5_9ACTN</name>
<dbReference type="PRINTS" id="PR00081">
    <property type="entry name" value="GDHRDH"/>
</dbReference>
<evidence type="ECO:0000259" key="3">
    <source>
        <dbReference type="SMART" id="SM00822"/>
    </source>
</evidence>
<dbReference type="CDD" id="cd05233">
    <property type="entry name" value="SDR_c"/>
    <property type="match status" value="1"/>
</dbReference>
<feature type="domain" description="Ketoreductase" evidence="3">
    <location>
        <begin position="10"/>
        <end position="185"/>
    </location>
</feature>
<dbReference type="SMART" id="SM00822">
    <property type="entry name" value="PKS_KR"/>
    <property type="match status" value="1"/>
</dbReference>
<keyword evidence="5" id="KW-1185">Reference proteome</keyword>
<comment type="caution">
    <text evidence="4">The sequence shown here is derived from an EMBL/GenBank/DDBJ whole genome shotgun (WGS) entry which is preliminary data.</text>
</comment>
<dbReference type="EMBL" id="BAABIK010000025">
    <property type="protein sequence ID" value="GAA4951049.1"/>
    <property type="molecule type" value="Genomic_DNA"/>
</dbReference>
<dbReference type="InterPro" id="IPR057326">
    <property type="entry name" value="KR_dom"/>
</dbReference>
<protein>
    <submittedName>
        <fullName evidence="4">SDR family oxidoreductase</fullName>
    </submittedName>
</protein>
<sequence length="267" mass="27743">MPEPFSIPGTTAVVTGAAGGIGLAIARRLLHQGAARVVIIDLDADRVAAAAEELGDRADGVAFDVADEAAAAAAVARIEEDHGPIDLWCSNAGVAAGEGLGDDAAWELSWRVHVMAHVYAARALFPRMAERGRGHFLVTASAAGLLTQLDSAPYTATKHGAVALAEWLAIRHADDGISVSCLCPQGVNTAMTAGDGGTSATRLGGAYIEPEDVGEAVVAALHAGRFLVLPHPEAADYEQRRAADRDRWLEGMRRAWATIRAGAARGE</sequence>
<dbReference type="Proteomes" id="UP001499993">
    <property type="component" value="Unassembled WGS sequence"/>
</dbReference>
<dbReference type="RefSeq" id="WP_344141829.1">
    <property type="nucleotide sequence ID" value="NZ_BAABIK010000025.1"/>
</dbReference>
<evidence type="ECO:0000313" key="5">
    <source>
        <dbReference type="Proteomes" id="UP001499993"/>
    </source>
</evidence>
<dbReference type="InterPro" id="IPR020904">
    <property type="entry name" value="Sc_DH/Rdtase_CS"/>
</dbReference>
<accession>A0ABP9GQY5</accession>
<dbReference type="InterPro" id="IPR002347">
    <property type="entry name" value="SDR_fam"/>
</dbReference>
<dbReference type="Pfam" id="PF00106">
    <property type="entry name" value="adh_short"/>
    <property type="match status" value="1"/>
</dbReference>
<dbReference type="PANTHER" id="PTHR43669">
    <property type="entry name" value="5-KETO-D-GLUCONATE 5-REDUCTASE"/>
    <property type="match status" value="1"/>
</dbReference>
<dbReference type="InterPro" id="IPR036291">
    <property type="entry name" value="NAD(P)-bd_dom_sf"/>
</dbReference>
<dbReference type="SUPFAM" id="SSF51735">
    <property type="entry name" value="NAD(P)-binding Rossmann-fold domains"/>
    <property type="match status" value="1"/>
</dbReference>
<dbReference type="PROSITE" id="PS00061">
    <property type="entry name" value="ADH_SHORT"/>
    <property type="match status" value="1"/>
</dbReference>
<comment type="similarity">
    <text evidence="1">Belongs to the short-chain dehydrogenases/reductases (SDR) family.</text>
</comment>
<evidence type="ECO:0000256" key="1">
    <source>
        <dbReference type="ARBA" id="ARBA00006484"/>
    </source>
</evidence>